<dbReference type="SUPFAM" id="SSF53850">
    <property type="entry name" value="Periplasmic binding protein-like II"/>
    <property type="match status" value="1"/>
</dbReference>
<dbReference type="GO" id="GO:1904680">
    <property type="term" value="F:peptide transmembrane transporter activity"/>
    <property type="evidence" value="ECO:0007669"/>
    <property type="project" value="TreeGrafter"/>
</dbReference>
<feature type="domain" description="Solute-binding protein family 5" evidence="2">
    <location>
        <begin position="98"/>
        <end position="516"/>
    </location>
</feature>
<accession>A0A931CSZ2</accession>
<evidence type="ECO:0000256" key="1">
    <source>
        <dbReference type="SAM" id="SignalP"/>
    </source>
</evidence>
<evidence type="ECO:0000313" key="4">
    <source>
        <dbReference type="Proteomes" id="UP000655366"/>
    </source>
</evidence>
<keyword evidence="1" id="KW-0732">Signal</keyword>
<dbReference type="AlphaFoldDB" id="A0A931CSZ2"/>
<proteinExistence type="predicted"/>
<dbReference type="Proteomes" id="UP000655366">
    <property type="component" value="Unassembled WGS sequence"/>
</dbReference>
<dbReference type="RefSeq" id="WP_196397275.1">
    <property type="nucleotide sequence ID" value="NZ_JADNYM010000016.1"/>
</dbReference>
<keyword evidence="4" id="KW-1185">Reference proteome</keyword>
<sequence>MRFGRISKAVGAAAAAVLILSGCTGTPSSVSTSSGTSDGAVGGKATVAETNAFNSFNPSTGPGSADINSKIAYATHSGFNYVDNQLNVVKNDKFGKYEKVSDDPLTIKYTINDGVKWSDGAPVDANDLMLAWAAQSGYFNDASVDSGGKVVKGTQYFDFGGAALGNGSALATTDLPEIGDNGQSLTLKYAKPFADWEIAFGSPVDVPAHVVAQKAGLKDAAALSALFKSLPRGNPDAPVAPNTDLNKVAQYWNSGFDTKTMPKDTSVFLSNGPYIVTSMVPEQSLTLSRNTDYKWGPAAKLDSITVRFMADVSAQVTALKNGEVDIISPQPTADTTAALQALAGQSIAFEQFSRLSYDHLDLTFSGVFADQNVRQAFLKTIPRQEIVRKTVQKTDAFAKPLESEVILPEQPGYADTIKDNGSSAFAGVDIEGAKRLLNGATPTVRIMYSKANTNRAEAFTLIAQSASQAGFKIIDDGLGVHWSQHLGDGSYDAAIFGWNKAGVGVSAVPELFRTGGASNYNNFSNAQADKLMDQLIVTDNESKQVELLLALDKIIWGSDYGLPLFQYPRVVAHDAAVLGVEPMPGLTGVWWNYWQWARK</sequence>
<dbReference type="InterPro" id="IPR030678">
    <property type="entry name" value="Peptide/Ni-bd"/>
</dbReference>
<dbReference type="PROSITE" id="PS51257">
    <property type="entry name" value="PROKAR_LIPOPROTEIN"/>
    <property type="match status" value="1"/>
</dbReference>
<dbReference type="GO" id="GO:0042597">
    <property type="term" value="C:periplasmic space"/>
    <property type="evidence" value="ECO:0007669"/>
    <property type="project" value="UniProtKB-ARBA"/>
</dbReference>
<evidence type="ECO:0000313" key="3">
    <source>
        <dbReference type="EMBL" id="MBG0740341.1"/>
    </source>
</evidence>
<evidence type="ECO:0000259" key="2">
    <source>
        <dbReference type="Pfam" id="PF00496"/>
    </source>
</evidence>
<dbReference type="GO" id="GO:0043190">
    <property type="term" value="C:ATP-binding cassette (ABC) transporter complex"/>
    <property type="evidence" value="ECO:0007669"/>
    <property type="project" value="InterPro"/>
</dbReference>
<dbReference type="PANTHER" id="PTHR30290">
    <property type="entry name" value="PERIPLASMIC BINDING COMPONENT OF ABC TRANSPORTER"/>
    <property type="match status" value="1"/>
</dbReference>
<name>A0A931CSZ2_9MICC</name>
<organism evidence="3 4">
    <name type="scientific">Arthrobacter terrae</name>
    <dbReference type="NCBI Taxonomy" id="2935737"/>
    <lineage>
        <taxon>Bacteria</taxon>
        <taxon>Bacillati</taxon>
        <taxon>Actinomycetota</taxon>
        <taxon>Actinomycetes</taxon>
        <taxon>Micrococcales</taxon>
        <taxon>Micrococcaceae</taxon>
        <taxon>Arthrobacter</taxon>
    </lineage>
</organism>
<protein>
    <submittedName>
        <fullName evidence="3">ABC transporter family substrate-binding protein</fullName>
    </submittedName>
</protein>
<gene>
    <name evidence="3" type="ORF">IV500_13220</name>
</gene>
<dbReference type="CDD" id="cd08501">
    <property type="entry name" value="PBP2_Lpqw"/>
    <property type="match status" value="1"/>
</dbReference>
<dbReference type="InterPro" id="IPR000914">
    <property type="entry name" value="SBP_5_dom"/>
</dbReference>
<dbReference type="Pfam" id="PF00496">
    <property type="entry name" value="SBP_bac_5"/>
    <property type="match status" value="1"/>
</dbReference>
<dbReference type="Gene3D" id="3.10.105.10">
    <property type="entry name" value="Dipeptide-binding Protein, Domain 3"/>
    <property type="match status" value="1"/>
</dbReference>
<dbReference type="PIRSF" id="PIRSF002741">
    <property type="entry name" value="MppA"/>
    <property type="match status" value="1"/>
</dbReference>
<dbReference type="GO" id="GO:0015833">
    <property type="term" value="P:peptide transport"/>
    <property type="evidence" value="ECO:0007669"/>
    <property type="project" value="TreeGrafter"/>
</dbReference>
<feature type="chain" id="PRO_5039653683" evidence="1">
    <location>
        <begin position="25"/>
        <end position="599"/>
    </location>
</feature>
<reference evidence="3 4" key="1">
    <citation type="submission" date="2020-11" db="EMBL/GenBank/DDBJ databases">
        <title>Arthrobacter antarcticus sp. nov., isolated from Antarctic Soil.</title>
        <authorList>
            <person name="Li J."/>
        </authorList>
    </citation>
    <scope>NUCLEOTIDE SEQUENCE [LARGE SCALE GENOMIC DNA]</scope>
    <source>
        <strain evidence="3 4">Z1-20</strain>
    </source>
</reference>
<dbReference type="InterPro" id="IPR039424">
    <property type="entry name" value="SBP_5"/>
</dbReference>
<dbReference type="EMBL" id="JADNYM010000016">
    <property type="protein sequence ID" value="MBG0740341.1"/>
    <property type="molecule type" value="Genomic_DNA"/>
</dbReference>
<feature type="signal peptide" evidence="1">
    <location>
        <begin position="1"/>
        <end position="24"/>
    </location>
</feature>
<comment type="caution">
    <text evidence="3">The sequence shown here is derived from an EMBL/GenBank/DDBJ whole genome shotgun (WGS) entry which is preliminary data.</text>
</comment>
<dbReference type="Gene3D" id="3.40.190.10">
    <property type="entry name" value="Periplasmic binding protein-like II"/>
    <property type="match status" value="1"/>
</dbReference>
<dbReference type="PANTHER" id="PTHR30290:SF65">
    <property type="entry name" value="MONOACYL PHOSPHATIDYLINOSITOL TETRAMANNOSIDE-BINDING PROTEIN LPQW-RELATED"/>
    <property type="match status" value="1"/>
</dbReference>